<name>A0A8T0F2L8_ARGBR</name>
<protein>
    <submittedName>
        <fullName evidence="1">Uncharacterized protein</fullName>
    </submittedName>
</protein>
<comment type="caution">
    <text evidence="1">The sequence shown here is derived from an EMBL/GenBank/DDBJ whole genome shotgun (WGS) entry which is preliminary data.</text>
</comment>
<gene>
    <name evidence="1" type="ORF">HNY73_010923</name>
</gene>
<evidence type="ECO:0000313" key="2">
    <source>
        <dbReference type="Proteomes" id="UP000807504"/>
    </source>
</evidence>
<organism evidence="1 2">
    <name type="scientific">Argiope bruennichi</name>
    <name type="common">Wasp spider</name>
    <name type="synonym">Aranea bruennichi</name>
    <dbReference type="NCBI Taxonomy" id="94029"/>
    <lineage>
        <taxon>Eukaryota</taxon>
        <taxon>Metazoa</taxon>
        <taxon>Ecdysozoa</taxon>
        <taxon>Arthropoda</taxon>
        <taxon>Chelicerata</taxon>
        <taxon>Arachnida</taxon>
        <taxon>Araneae</taxon>
        <taxon>Araneomorphae</taxon>
        <taxon>Entelegynae</taxon>
        <taxon>Araneoidea</taxon>
        <taxon>Araneidae</taxon>
        <taxon>Argiope</taxon>
    </lineage>
</organism>
<reference evidence="1" key="2">
    <citation type="submission" date="2020-06" db="EMBL/GenBank/DDBJ databases">
        <authorList>
            <person name="Sheffer M."/>
        </authorList>
    </citation>
    <scope>NUCLEOTIDE SEQUENCE</scope>
</reference>
<evidence type="ECO:0000313" key="1">
    <source>
        <dbReference type="EMBL" id="KAF8785377.1"/>
    </source>
</evidence>
<accession>A0A8T0F2L8</accession>
<dbReference type="Proteomes" id="UP000807504">
    <property type="component" value="Unassembled WGS sequence"/>
</dbReference>
<proteinExistence type="predicted"/>
<dbReference type="EMBL" id="JABXBU010000030">
    <property type="protein sequence ID" value="KAF8785377.1"/>
    <property type="molecule type" value="Genomic_DNA"/>
</dbReference>
<sequence>MSENIAESYRSFGTVDSPLNRISSIRLKVPGELTLTDTVSSQLFDSDRLKVFEATLESSDSSSSKNEISRNISSELSNLAADFSWSVDKLHKTCLRRISAPEKSELCLTKDSTETTNKFRKLPLKRISGQLKSNSRITNCPKSFNDRFRTYDPYLQRQRSSENYSFANMEELKMPGNTKLLNILPDETAKLELQNSFISAQKRYYLNRQENVRE</sequence>
<dbReference type="AlphaFoldDB" id="A0A8T0F2L8"/>
<reference evidence="1" key="1">
    <citation type="journal article" date="2020" name="bioRxiv">
        <title>Chromosome-level reference genome of the European wasp spider Argiope bruennichi: a resource for studies on range expansion and evolutionary adaptation.</title>
        <authorList>
            <person name="Sheffer M.M."/>
            <person name="Hoppe A."/>
            <person name="Krehenwinkel H."/>
            <person name="Uhl G."/>
            <person name="Kuss A.W."/>
            <person name="Jensen L."/>
            <person name="Jensen C."/>
            <person name="Gillespie R.G."/>
            <person name="Hoff K.J."/>
            <person name="Prost S."/>
        </authorList>
    </citation>
    <scope>NUCLEOTIDE SEQUENCE</scope>
</reference>
<keyword evidence="2" id="KW-1185">Reference proteome</keyword>